<name>A0A9X0Y872_9PSED</name>
<dbReference type="PANTHER" id="PTHR47197">
    <property type="entry name" value="PROTEIN NIRF"/>
    <property type="match status" value="1"/>
</dbReference>
<dbReference type="InterPro" id="IPR051200">
    <property type="entry name" value="Host-pathogen_enzymatic-act"/>
</dbReference>
<dbReference type="Proteomes" id="UP001154860">
    <property type="component" value="Unassembled WGS sequence"/>
</dbReference>
<dbReference type="RefSeq" id="WP_205489489.1">
    <property type="nucleotide sequence ID" value="NZ_JAFHKI010000025.1"/>
</dbReference>
<dbReference type="NCBIfam" id="TIGR02276">
    <property type="entry name" value="beta_rpt_yvtn"/>
    <property type="match status" value="1"/>
</dbReference>
<dbReference type="Gene3D" id="2.130.10.10">
    <property type="entry name" value="YVTN repeat-like/Quinoprotein amine dehydrogenase"/>
    <property type="match status" value="2"/>
</dbReference>
<comment type="caution">
    <text evidence="1">The sequence shown here is derived from an EMBL/GenBank/DDBJ whole genome shotgun (WGS) entry which is preliminary data.</text>
</comment>
<dbReference type="SUPFAM" id="SSF50974">
    <property type="entry name" value="Nitrous oxide reductase, N-terminal domain"/>
    <property type="match status" value="1"/>
</dbReference>
<evidence type="ECO:0000313" key="2">
    <source>
        <dbReference type="Proteomes" id="UP001154860"/>
    </source>
</evidence>
<dbReference type="InterPro" id="IPR011964">
    <property type="entry name" value="YVTN_b-propeller_repeat"/>
</dbReference>
<sequence length="1393" mass="150045">MPTRPSDSDSIPISAHEYGSCSLLPQRAEDLDHPYSAHPAILLGSAPYPENGVYGLGIRHVRPYALFAFERWTVQSLQDYYAIYLQDLVFPAADDLVADLVLDRQVLAIPEERVPEGEISTYGRVLRAGSGNESTSPVQTILIKTNRPGGVDKDPGTAWHTGLVMQVEGFPEGTSIGAGDVAGGIWCLIELYEHIRHNDVIELSWDGVFVQHTVSPAEAAGSAPIRVLVPKTTIDQGGQLGKLTLRFRVRDVVENFSGEKYQYSKPYFLEAELDPSLLPAPIFLVDENELESRQIDFDTQSEARFEVIATTLRQKPSPSPRHQIIVTLFGILADGTTKPFVLAPVTDNNLGFTFVSIDADIIAELVGGSFRVSFLWQTAGGDSLGQSGSVTITVVGTPVSMPAPQVSPIELGLIPEGEDITVTIPTYEPHSKSWLETLVIEYVPPGGGGAVTFRQPQLAGGQGGTRTVTAAELEPFTRRGLLNFYYETNDGAAHIRGGSALGVRRSNMLVAQIGDRTADMPEPKLQGAIGNNIDPTAVPGDEVLVTFTYLGTQVDDTLYWSCIGSGLNGSASGSILINAATAGKELPYPVPRRILDNNLNGSLRISYSLKRKGPPPLVLRSEVAAFTVGRGVQLDRPIIDGASLFPDELNPLAALDGGRVIVKFRPMLATDQINVDWLSIDGIGSDTQQVDGNPATNEVSVLFDPRTIAQGIRDGGNTINVQYHFNRGLFPFKSENVPLRLLPLTGLPTPAIDGIPGPILELSRLSPTARTRIPVWHFIHKNQRMWMTYEGIDSNGDGWSEDTYTANLVTDDGVTNGINPPTPVDKLKLLKDGSTLKISFWVSLAESLDKNTAILFGVREYIIQALPGVLPHPFIGGASGVGPNVTVEPLTIEHNTTVTVAFDGMRSTDRITLEWIFADCTSHTEIKNGLDSGTLVFILTDDKVLHRSVNSTVMLRYSVVPEGVIEPIPSEVQTVRVNAIPAEDLPQPLINGIEPGGTLDLNTFAGDATAAVKKWPLSATGQRVWLTCSSHGVADLNVLTAYPITAAEAAVGLANKAVLRNWLQHVKSGQISIMCKVTFDGSTDEMTAVPLQQSTYDVRWELGIIESISVGEQPHWIAITPDGLIAYVTNFNSHTVSVIDVEQRKVIRTIAGFDQPFRIALNPDGSRLYVGNQGARTVSVVNTSNDTITNTIPGFNFIHGLAINATGTLLFVSCSIDSMVFVHDAITGQRLNSIRVVSAYGVAINPEQTLVYAGGPTLLSFMSAAGFGSVIGSIPNFNSASNIAFNPNNKPYPRGYVTSSTEVVIFNSSTNTIVKRLAGFNHAYDVVMNPTPNTAECYVSSDGTTLSVIDTNNETVIHKHLGFHNPAGIAVAHGGRLALVANQANKTVSFVAL</sequence>
<protein>
    <submittedName>
        <fullName evidence="1">YncE family protein</fullName>
    </submittedName>
</protein>
<gene>
    <name evidence="1" type="ORF">JWR99_04860</name>
</gene>
<reference evidence="1 2" key="2">
    <citation type="journal article" date="2023" name="Plant Pathol.">
        <title>Dismantling and reorganizing Pseudomonas marginalis sensu#lato.</title>
        <authorList>
            <person name="Sawada H."/>
            <person name="Fujikawa T."/>
            <person name="Satou M."/>
        </authorList>
    </citation>
    <scope>NUCLEOTIDE SEQUENCE [LARGE SCALE GENOMIC DNA]</scope>
    <source>
        <strain evidence="1 2">MAFF 301381</strain>
    </source>
</reference>
<keyword evidence="2" id="KW-1185">Reference proteome</keyword>
<reference evidence="1 2" key="1">
    <citation type="journal article" date="2021" name="Int. J. Syst. Evol. Microbiol.">
        <title>Pseudomonas lactucae sp. nov., a pathogen causing bacterial rot of lettuce in Japan.</title>
        <authorList>
            <person name="Sawada H."/>
            <person name="Fujikawa T."/>
            <person name="Satou M."/>
        </authorList>
    </citation>
    <scope>NUCLEOTIDE SEQUENCE [LARGE SCALE GENOMIC DNA]</scope>
    <source>
        <strain evidence="1 2">MAFF 301381</strain>
    </source>
</reference>
<dbReference type="InterPro" id="IPR011045">
    <property type="entry name" value="N2O_reductase_N"/>
</dbReference>
<dbReference type="EMBL" id="JAFHKJ010000019">
    <property type="protein sequence ID" value="MBN2975348.1"/>
    <property type="molecule type" value="Genomic_DNA"/>
</dbReference>
<dbReference type="PANTHER" id="PTHR47197:SF3">
    <property type="entry name" value="DIHYDRO-HEME D1 DEHYDROGENASE"/>
    <property type="match status" value="1"/>
</dbReference>
<dbReference type="InterPro" id="IPR015943">
    <property type="entry name" value="WD40/YVTN_repeat-like_dom_sf"/>
</dbReference>
<organism evidence="1 2">
    <name type="scientific">Pseudomonas lactucae</name>
    <dbReference type="NCBI Taxonomy" id="2813360"/>
    <lineage>
        <taxon>Bacteria</taxon>
        <taxon>Pseudomonadati</taxon>
        <taxon>Pseudomonadota</taxon>
        <taxon>Gammaproteobacteria</taxon>
        <taxon>Pseudomonadales</taxon>
        <taxon>Pseudomonadaceae</taxon>
        <taxon>Pseudomonas</taxon>
    </lineage>
</organism>
<proteinExistence type="predicted"/>
<evidence type="ECO:0000313" key="1">
    <source>
        <dbReference type="EMBL" id="MBN2975348.1"/>
    </source>
</evidence>
<accession>A0A9X0Y872</accession>